<reference evidence="2" key="1">
    <citation type="journal article" date="2019" name="Int. J. Syst. Evol. Microbiol.">
        <title>The Global Catalogue of Microorganisms (GCM) 10K type strain sequencing project: providing services to taxonomists for standard genome sequencing and annotation.</title>
        <authorList>
            <consortium name="The Broad Institute Genomics Platform"/>
            <consortium name="The Broad Institute Genome Sequencing Center for Infectious Disease"/>
            <person name="Wu L."/>
            <person name="Ma J."/>
        </authorList>
    </citation>
    <scope>NUCLEOTIDE SEQUENCE [LARGE SCALE GENOMIC DNA]</scope>
    <source>
        <strain evidence="2">JCM 17138</strain>
    </source>
</reference>
<name>A0ABP7JB94_9ACTN</name>
<sequence>MGAHRHDGNHIATELEILCKGMGLPVADTDDRARAVGVLIASGGTRVASLCLRGNAENITAGSI</sequence>
<protein>
    <submittedName>
        <fullName evidence="1">Uncharacterized protein</fullName>
    </submittedName>
</protein>
<evidence type="ECO:0000313" key="2">
    <source>
        <dbReference type="Proteomes" id="UP001501009"/>
    </source>
</evidence>
<gene>
    <name evidence="1" type="ORF">GCM10022403_085650</name>
</gene>
<comment type="caution">
    <text evidence="1">The sequence shown here is derived from an EMBL/GenBank/DDBJ whole genome shotgun (WGS) entry which is preliminary data.</text>
</comment>
<dbReference type="EMBL" id="BAABDE010000038">
    <property type="protein sequence ID" value="GAA3840271.1"/>
    <property type="molecule type" value="Genomic_DNA"/>
</dbReference>
<evidence type="ECO:0000313" key="1">
    <source>
        <dbReference type="EMBL" id="GAA3840271.1"/>
    </source>
</evidence>
<dbReference type="Proteomes" id="UP001501009">
    <property type="component" value="Unassembled WGS sequence"/>
</dbReference>
<proteinExistence type="predicted"/>
<accession>A0ABP7JB94</accession>
<keyword evidence="2" id="KW-1185">Reference proteome</keyword>
<organism evidence="1 2">
    <name type="scientific">Streptomyces coacervatus</name>
    <dbReference type="NCBI Taxonomy" id="647381"/>
    <lineage>
        <taxon>Bacteria</taxon>
        <taxon>Bacillati</taxon>
        <taxon>Actinomycetota</taxon>
        <taxon>Actinomycetes</taxon>
        <taxon>Kitasatosporales</taxon>
        <taxon>Streptomycetaceae</taxon>
        <taxon>Streptomyces</taxon>
    </lineage>
</organism>